<dbReference type="Proteomes" id="UP000316292">
    <property type="component" value="Unassembled WGS sequence"/>
</dbReference>
<dbReference type="AlphaFoldDB" id="A0A538SI52"/>
<dbReference type="PANTHER" id="PTHR10073">
    <property type="entry name" value="DNA MISMATCH REPAIR PROTEIN MLH, PMS, MUTL"/>
    <property type="match status" value="1"/>
</dbReference>
<dbReference type="InterPro" id="IPR038973">
    <property type="entry name" value="MutL/Mlh/Pms-like"/>
</dbReference>
<dbReference type="PANTHER" id="PTHR10073:SF12">
    <property type="entry name" value="DNA MISMATCH REPAIR PROTEIN MLH1"/>
    <property type="match status" value="1"/>
</dbReference>
<dbReference type="GO" id="GO:0030983">
    <property type="term" value="F:mismatched DNA binding"/>
    <property type="evidence" value="ECO:0007669"/>
    <property type="project" value="InterPro"/>
</dbReference>
<dbReference type="SUPFAM" id="SSF55874">
    <property type="entry name" value="ATPase domain of HSP90 chaperone/DNA topoisomerase II/histidine kinase"/>
    <property type="match status" value="1"/>
</dbReference>
<dbReference type="SUPFAM" id="SSF54211">
    <property type="entry name" value="Ribosomal protein S5 domain 2-like"/>
    <property type="match status" value="1"/>
</dbReference>
<dbReference type="InterPro" id="IPR036890">
    <property type="entry name" value="HATPase_C_sf"/>
</dbReference>
<dbReference type="Gene3D" id="3.30.230.10">
    <property type="match status" value="1"/>
</dbReference>
<dbReference type="InterPro" id="IPR013507">
    <property type="entry name" value="DNA_mismatch_S5_2-like"/>
</dbReference>
<dbReference type="Gene3D" id="3.30.1540.20">
    <property type="entry name" value="MutL, C-terminal domain, dimerisation subdomain"/>
    <property type="match status" value="1"/>
</dbReference>
<evidence type="ECO:0000256" key="3">
    <source>
        <dbReference type="ARBA" id="ARBA00023204"/>
    </source>
</evidence>
<dbReference type="GO" id="GO:0140664">
    <property type="term" value="F:ATP-dependent DNA damage sensor activity"/>
    <property type="evidence" value="ECO:0007669"/>
    <property type="project" value="InterPro"/>
</dbReference>
<dbReference type="Pfam" id="PF13589">
    <property type="entry name" value="HATPase_c_3"/>
    <property type="match status" value="1"/>
</dbReference>
<comment type="similarity">
    <text evidence="1 4">Belongs to the DNA mismatch repair MutL/HexB family.</text>
</comment>
<proteinExistence type="inferred from homology"/>
<dbReference type="Gene3D" id="3.30.1370.100">
    <property type="entry name" value="MutL, C-terminal domain, regulatory subdomain"/>
    <property type="match status" value="1"/>
</dbReference>
<evidence type="ECO:0000256" key="2">
    <source>
        <dbReference type="ARBA" id="ARBA00022763"/>
    </source>
</evidence>
<keyword evidence="8" id="KW-0540">Nuclease</keyword>
<dbReference type="InterPro" id="IPR002099">
    <property type="entry name" value="MutL/Mlh/PMS"/>
</dbReference>
<dbReference type="GO" id="GO:0032300">
    <property type="term" value="C:mismatch repair complex"/>
    <property type="evidence" value="ECO:0007669"/>
    <property type="project" value="InterPro"/>
</dbReference>
<accession>A0A538SI52</accession>
<dbReference type="InterPro" id="IPR020667">
    <property type="entry name" value="DNA_mismatch_repair_MutL"/>
</dbReference>
<feature type="domain" description="MutL C-terminal dimerisation" evidence="6">
    <location>
        <begin position="420"/>
        <end position="561"/>
    </location>
</feature>
<dbReference type="GO" id="GO:0004519">
    <property type="term" value="F:endonuclease activity"/>
    <property type="evidence" value="ECO:0007669"/>
    <property type="project" value="UniProtKB-KW"/>
</dbReference>
<keyword evidence="2 4" id="KW-0227">DNA damage</keyword>
<evidence type="ECO:0000256" key="1">
    <source>
        <dbReference type="ARBA" id="ARBA00006082"/>
    </source>
</evidence>
<dbReference type="PROSITE" id="PS00058">
    <property type="entry name" value="DNA_MISMATCH_REPAIR_1"/>
    <property type="match status" value="1"/>
</dbReference>
<dbReference type="SMART" id="SM00853">
    <property type="entry name" value="MutL_C"/>
    <property type="match status" value="1"/>
</dbReference>
<dbReference type="InterPro" id="IPR042121">
    <property type="entry name" value="MutL_C_regsub"/>
</dbReference>
<keyword evidence="3 4" id="KW-0234">DNA repair</keyword>
<dbReference type="Pfam" id="PF08676">
    <property type="entry name" value="MutL_C"/>
    <property type="match status" value="1"/>
</dbReference>
<evidence type="ECO:0000313" key="9">
    <source>
        <dbReference type="Proteomes" id="UP000316292"/>
    </source>
</evidence>
<evidence type="ECO:0000259" key="7">
    <source>
        <dbReference type="SMART" id="SM01340"/>
    </source>
</evidence>
<dbReference type="CDD" id="cd16926">
    <property type="entry name" value="HATPase_MutL-MLH-PMS-like"/>
    <property type="match status" value="1"/>
</dbReference>
<dbReference type="GO" id="GO:0005524">
    <property type="term" value="F:ATP binding"/>
    <property type="evidence" value="ECO:0007669"/>
    <property type="project" value="InterPro"/>
</dbReference>
<comment type="function">
    <text evidence="4">This protein is involved in the repair of mismatches in DNA. It is required for dam-dependent methyl-directed DNA mismatch repair. May act as a 'molecular matchmaker', a protein that promotes the formation of a stable complex between two or more DNA-binding proteins in an ATP-dependent manner without itself being part of a final effector complex.</text>
</comment>
<dbReference type="InterPro" id="IPR014721">
    <property type="entry name" value="Ribsml_uS5_D2-typ_fold_subgr"/>
</dbReference>
<dbReference type="InterPro" id="IPR014762">
    <property type="entry name" value="DNA_mismatch_repair_CS"/>
</dbReference>
<evidence type="ECO:0000256" key="4">
    <source>
        <dbReference type="HAMAP-Rule" id="MF_00149"/>
    </source>
</evidence>
<gene>
    <name evidence="4 8" type="primary">mutL</name>
    <name evidence="8" type="ORF">E6K71_01025</name>
</gene>
<evidence type="ECO:0000256" key="5">
    <source>
        <dbReference type="SAM" id="MobiDB-lite"/>
    </source>
</evidence>
<dbReference type="NCBIfam" id="TIGR00585">
    <property type="entry name" value="mutl"/>
    <property type="match status" value="1"/>
</dbReference>
<keyword evidence="8" id="KW-0378">Hydrolase</keyword>
<dbReference type="GO" id="GO:0006298">
    <property type="term" value="P:mismatch repair"/>
    <property type="evidence" value="ECO:0007669"/>
    <property type="project" value="UniProtKB-UniRule"/>
</dbReference>
<dbReference type="EMBL" id="VBOR01000024">
    <property type="protein sequence ID" value="TMQ51028.1"/>
    <property type="molecule type" value="Genomic_DNA"/>
</dbReference>
<protein>
    <recommendedName>
        <fullName evidence="4">DNA mismatch repair protein MutL</fullName>
    </recommendedName>
</protein>
<dbReference type="SMART" id="SM01340">
    <property type="entry name" value="DNA_mis_repair"/>
    <property type="match status" value="1"/>
</dbReference>
<dbReference type="HAMAP" id="MF_00149">
    <property type="entry name" value="DNA_mis_repair"/>
    <property type="match status" value="1"/>
</dbReference>
<reference evidence="8 9" key="1">
    <citation type="journal article" date="2019" name="Nat. Microbiol.">
        <title>Mediterranean grassland soil C-N compound turnover is dependent on rainfall and depth, and is mediated by genomically divergent microorganisms.</title>
        <authorList>
            <person name="Diamond S."/>
            <person name="Andeer P.F."/>
            <person name="Li Z."/>
            <person name="Crits-Christoph A."/>
            <person name="Burstein D."/>
            <person name="Anantharaman K."/>
            <person name="Lane K.R."/>
            <person name="Thomas B.C."/>
            <person name="Pan C."/>
            <person name="Northen T.R."/>
            <person name="Banfield J.F."/>
        </authorList>
    </citation>
    <scope>NUCLEOTIDE SEQUENCE [LARGE SCALE GENOMIC DNA]</scope>
    <source>
        <strain evidence="8">WS_1</strain>
    </source>
</reference>
<dbReference type="InterPro" id="IPR014790">
    <property type="entry name" value="MutL_C"/>
</dbReference>
<dbReference type="InterPro" id="IPR037198">
    <property type="entry name" value="MutL_C_sf"/>
</dbReference>
<dbReference type="Gene3D" id="3.30.565.10">
    <property type="entry name" value="Histidine kinase-like ATPase, C-terminal domain"/>
    <property type="match status" value="1"/>
</dbReference>
<dbReference type="InterPro" id="IPR042120">
    <property type="entry name" value="MutL_C_dimsub"/>
</dbReference>
<dbReference type="InterPro" id="IPR020568">
    <property type="entry name" value="Ribosomal_Su5_D2-typ_SF"/>
</dbReference>
<feature type="compositionally biased region" description="Basic and acidic residues" evidence="5">
    <location>
        <begin position="400"/>
        <end position="410"/>
    </location>
</feature>
<evidence type="ECO:0000313" key="8">
    <source>
        <dbReference type="EMBL" id="TMQ51028.1"/>
    </source>
</evidence>
<comment type="caution">
    <text evidence="8">The sequence shown here is derived from an EMBL/GenBank/DDBJ whole genome shotgun (WGS) entry which is preliminary data.</text>
</comment>
<dbReference type="FunFam" id="3.30.565.10:FF:000003">
    <property type="entry name" value="DNA mismatch repair endonuclease MutL"/>
    <property type="match status" value="1"/>
</dbReference>
<sequence>MPRIRLLDPSVVGTIRAGEVIDRPAAVVKELVENALDAGSTLVAIHAASHPERLIRVQDDGTGMSREDALLALRRHATSKIESVADLSRIRTLGFRGEALASIAEVSRLMLSTRSIDELTGTQVEALGGAVIQVSGVGRAVGATVTVEDLFFNTPARLRFLKSREAEIRVLSRIVWNYALTYPRVHWKFSVEGREDTDLPEARDLLERWEVLYGRGSEDGAAEFDDEAGGIHVSGVLGAPEQARASRDYQTFAVNGRVVSSATLGAALRQGYGNLLPGDRYPLALVLIEIDPSHVDSNVHPTKREVRFRDEARMFQVLRRAVEASMRRYVPTGIAFGEGGVAERPSGAGTYGGAGTTGEGPAVAAEGRSTTATLAPAGAALKAEEALTLALEVSSTEAAADPRDRERGDVEESLAEPEIPIWQLHERYLIAPIRGGMVILDQHAAHERILYEEARAHLYGGTGASQVLLFPRVVDLTPAELDALLMLEPHLRRLGYEASLFGERQVAVRGVPAAIPEEAAIDSLRAVLASVDTLGEGGEPPEEHIAKSFACHAAVRSGQALGPVERRALFDRLFATSLPHGDPHGRSTYVRVSMEELDRRFGRR</sequence>
<name>A0A538SI52_UNCEI</name>
<dbReference type="GO" id="GO:0016887">
    <property type="term" value="F:ATP hydrolysis activity"/>
    <property type="evidence" value="ECO:0007669"/>
    <property type="project" value="InterPro"/>
</dbReference>
<dbReference type="Pfam" id="PF01119">
    <property type="entry name" value="DNA_mis_repair"/>
    <property type="match status" value="1"/>
</dbReference>
<feature type="region of interest" description="Disordered" evidence="5">
    <location>
        <begin position="393"/>
        <end position="412"/>
    </location>
</feature>
<organism evidence="8 9">
    <name type="scientific">Eiseniibacteriota bacterium</name>
    <dbReference type="NCBI Taxonomy" id="2212470"/>
    <lineage>
        <taxon>Bacteria</taxon>
        <taxon>Candidatus Eiseniibacteriota</taxon>
    </lineage>
</organism>
<feature type="domain" description="DNA mismatch repair protein S5" evidence="7">
    <location>
        <begin position="209"/>
        <end position="327"/>
    </location>
</feature>
<dbReference type="CDD" id="cd00782">
    <property type="entry name" value="MutL_Trans"/>
    <property type="match status" value="1"/>
</dbReference>
<dbReference type="SUPFAM" id="SSF118116">
    <property type="entry name" value="DNA mismatch repair protein MutL"/>
    <property type="match status" value="1"/>
</dbReference>
<evidence type="ECO:0000259" key="6">
    <source>
        <dbReference type="SMART" id="SM00853"/>
    </source>
</evidence>
<keyword evidence="8" id="KW-0255">Endonuclease</keyword>